<dbReference type="NCBIfam" id="TIGR02292">
    <property type="entry name" value="ygfB_yecA"/>
    <property type="match status" value="1"/>
</dbReference>
<dbReference type="InterPro" id="IPR036255">
    <property type="entry name" value="YgfB-like_sf"/>
</dbReference>
<dbReference type="SUPFAM" id="SSF101327">
    <property type="entry name" value="YgfB-like"/>
    <property type="match status" value="1"/>
</dbReference>
<organism evidence="2 3">
    <name type="scientific">Leptothrix cholodnii (strain ATCC 51168 / LMG 8142 / SP-6)</name>
    <name type="common">Leptothrix discophora (strain SP-6)</name>
    <dbReference type="NCBI Taxonomy" id="395495"/>
    <lineage>
        <taxon>Bacteria</taxon>
        <taxon>Pseudomonadati</taxon>
        <taxon>Pseudomonadota</taxon>
        <taxon>Betaproteobacteria</taxon>
        <taxon>Burkholderiales</taxon>
        <taxon>Sphaerotilaceae</taxon>
        <taxon>Leptothrix</taxon>
    </lineage>
</organism>
<protein>
    <submittedName>
        <fullName evidence="2">YecA family protein</fullName>
    </submittedName>
</protein>
<accession>B1XYK9</accession>
<dbReference type="AlphaFoldDB" id="B1XYK9"/>
<keyword evidence="3" id="KW-1185">Reference proteome</keyword>
<dbReference type="InterPro" id="IPR011978">
    <property type="entry name" value="YgfB-like"/>
</dbReference>
<dbReference type="EMBL" id="CP001013">
    <property type="protein sequence ID" value="ACB36445.1"/>
    <property type="molecule type" value="Genomic_DNA"/>
</dbReference>
<dbReference type="HOGENOM" id="CLU_078487_1_1_4"/>
<sequence length="221" mass="24470">MKHPQYNPQLATAPLSDAEIDQLDELLAALPGDDVMDVEMLDGYLTALLVSPTLPPADAWIPRVWGGAEDSPAPFASGKQTKRFVQLVLRQIAAIDRQLQGDFDRFEPWFDMAVIEDVEVVDAQAWCAGFLHALDLTQDQWQDHWDQPDVALALRPISLLGGDGLEPADAEEVDTTMKRDRMSRLVPDAVEALYRHWRPLADDEDEDDLGDDAGSDTPPAA</sequence>
<dbReference type="Gene3D" id="1.20.120.740">
    <property type="entry name" value="YgfB uncharacterised protein family UPF0149, PF03695"/>
    <property type="match status" value="1"/>
</dbReference>
<dbReference type="Pfam" id="PF03695">
    <property type="entry name" value="UPF0149"/>
    <property type="match status" value="1"/>
</dbReference>
<name>B1XYK9_LEPCP</name>
<reference evidence="2 3" key="1">
    <citation type="submission" date="2008-03" db="EMBL/GenBank/DDBJ databases">
        <title>Complete sequence of Leptothrix cholodnii SP-6.</title>
        <authorList>
            <consortium name="US DOE Joint Genome Institute"/>
            <person name="Copeland A."/>
            <person name="Lucas S."/>
            <person name="Lapidus A."/>
            <person name="Glavina del Rio T."/>
            <person name="Dalin E."/>
            <person name="Tice H."/>
            <person name="Bruce D."/>
            <person name="Goodwin L."/>
            <person name="Pitluck S."/>
            <person name="Chertkov O."/>
            <person name="Brettin T."/>
            <person name="Detter J.C."/>
            <person name="Han C."/>
            <person name="Kuske C.R."/>
            <person name="Schmutz J."/>
            <person name="Larimer F."/>
            <person name="Land M."/>
            <person name="Hauser L."/>
            <person name="Kyrpides N."/>
            <person name="Lykidis A."/>
            <person name="Emerson D."/>
            <person name="Richardson P."/>
        </authorList>
    </citation>
    <scope>NUCLEOTIDE SEQUENCE [LARGE SCALE GENOMIC DNA]</scope>
    <source>
        <strain evidence="3">ATCC 51168 / LMG 8142 / SP-6</strain>
    </source>
</reference>
<dbReference type="RefSeq" id="WP_012349186.1">
    <property type="nucleotide sequence ID" value="NC_010524.1"/>
</dbReference>
<gene>
    <name evidence="2" type="ordered locus">Lcho_4194</name>
</gene>
<dbReference type="Proteomes" id="UP000001693">
    <property type="component" value="Chromosome"/>
</dbReference>
<evidence type="ECO:0000256" key="1">
    <source>
        <dbReference type="SAM" id="MobiDB-lite"/>
    </source>
</evidence>
<proteinExistence type="predicted"/>
<dbReference type="eggNOG" id="COG3318">
    <property type="taxonomic scope" value="Bacteria"/>
</dbReference>
<feature type="region of interest" description="Disordered" evidence="1">
    <location>
        <begin position="197"/>
        <end position="221"/>
    </location>
</feature>
<dbReference type="KEGG" id="lch:Lcho_4194"/>
<feature type="compositionally biased region" description="Acidic residues" evidence="1">
    <location>
        <begin position="202"/>
        <end position="214"/>
    </location>
</feature>
<dbReference type="STRING" id="395495.Lcho_4194"/>
<evidence type="ECO:0000313" key="3">
    <source>
        <dbReference type="Proteomes" id="UP000001693"/>
    </source>
</evidence>
<evidence type="ECO:0000313" key="2">
    <source>
        <dbReference type="EMBL" id="ACB36445.1"/>
    </source>
</evidence>